<comment type="caution">
    <text evidence="2">The sequence shown here is derived from an EMBL/GenBank/DDBJ whole genome shotgun (WGS) entry which is preliminary data.</text>
</comment>
<dbReference type="RefSeq" id="WP_196988667.1">
    <property type="nucleotide sequence ID" value="NZ_JADWYS010000002.1"/>
</dbReference>
<dbReference type="InterPro" id="IPR036249">
    <property type="entry name" value="Thioredoxin-like_sf"/>
</dbReference>
<feature type="domain" description="Glutaredoxin" evidence="1">
    <location>
        <begin position="15"/>
        <end position="71"/>
    </location>
</feature>
<gene>
    <name evidence="2" type="ORF">I5803_21845</name>
</gene>
<dbReference type="CDD" id="cd02976">
    <property type="entry name" value="NrdH"/>
    <property type="match status" value="1"/>
</dbReference>
<dbReference type="Proteomes" id="UP000651050">
    <property type="component" value="Unassembled WGS sequence"/>
</dbReference>
<dbReference type="Gene3D" id="1.20.120.450">
    <property type="entry name" value="dinb family like domain"/>
    <property type="match status" value="1"/>
</dbReference>
<name>A0A931H9B3_9BURK</name>
<dbReference type="InterPro" id="IPR034660">
    <property type="entry name" value="DinB/YfiT-like"/>
</dbReference>
<protein>
    <submittedName>
        <fullName evidence="2">DinB family protein</fullName>
    </submittedName>
</protein>
<accession>A0A931H9B3</accession>
<dbReference type="PROSITE" id="PS51354">
    <property type="entry name" value="GLUTAREDOXIN_2"/>
    <property type="match status" value="1"/>
</dbReference>
<dbReference type="Gene3D" id="3.40.30.10">
    <property type="entry name" value="Glutaredoxin"/>
    <property type="match status" value="1"/>
</dbReference>
<dbReference type="SUPFAM" id="SSF109854">
    <property type="entry name" value="DinB/YfiT-like putative metalloenzymes"/>
    <property type="match status" value="1"/>
</dbReference>
<dbReference type="InterPro" id="IPR002109">
    <property type="entry name" value="Glutaredoxin"/>
</dbReference>
<reference evidence="2" key="1">
    <citation type="submission" date="2020-11" db="EMBL/GenBank/DDBJ databases">
        <title>Bacterial whole genome sequence for Caenimonas sp. DR4.4.</title>
        <authorList>
            <person name="Le V."/>
            <person name="Ko S.-R."/>
            <person name="Ahn C.-Y."/>
            <person name="Oh H.-M."/>
        </authorList>
    </citation>
    <scope>NUCLEOTIDE SEQUENCE</scope>
    <source>
        <strain evidence="2">DR4.4</strain>
    </source>
</reference>
<sequence length="261" mass="29851">MSLNIPHPPFNPNRVRVYWQPGCTSCLRTKEFLTKQGIDYDSVNAQNNPEARAELQRLGSRSLPTVSLGDKYTLCQSFGDVLKFLNLDMKLLSEPLPAPELFRKLDMILTAAARYTRQFPADKLDVEFRERKRTVGNTCFHAFRVAEMGLEACEGKPLVNSGFTDLASPEWSFDDIADWGLEVRDRLNAWWAKQPGTDISYKVETYYGQRALHDVMDRTTYHCAQHTRQLMLMLEEYGVKPDRPITMEDLKGVPVPEAAWG</sequence>
<proteinExistence type="predicted"/>
<dbReference type="AlphaFoldDB" id="A0A931H9B3"/>
<dbReference type="SUPFAM" id="SSF52833">
    <property type="entry name" value="Thioredoxin-like"/>
    <property type="match status" value="1"/>
</dbReference>
<organism evidence="2 3">
    <name type="scientific">Caenimonas aquaedulcis</name>
    <dbReference type="NCBI Taxonomy" id="2793270"/>
    <lineage>
        <taxon>Bacteria</taxon>
        <taxon>Pseudomonadati</taxon>
        <taxon>Pseudomonadota</taxon>
        <taxon>Betaproteobacteria</taxon>
        <taxon>Burkholderiales</taxon>
        <taxon>Comamonadaceae</taxon>
        <taxon>Caenimonas</taxon>
    </lineage>
</organism>
<dbReference type="Pfam" id="PF00462">
    <property type="entry name" value="Glutaredoxin"/>
    <property type="match status" value="1"/>
</dbReference>
<evidence type="ECO:0000313" key="2">
    <source>
        <dbReference type="EMBL" id="MBG9390690.1"/>
    </source>
</evidence>
<evidence type="ECO:0000259" key="1">
    <source>
        <dbReference type="Pfam" id="PF00462"/>
    </source>
</evidence>
<dbReference type="EMBL" id="JADWYS010000002">
    <property type="protein sequence ID" value="MBG9390690.1"/>
    <property type="molecule type" value="Genomic_DNA"/>
</dbReference>
<evidence type="ECO:0000313" key="3">
    <source>
        <dbReference type="Proteomes" id="UP000651050"/>
    </source>
</evidence>
<keyword evidence="3" id="KW-1185">Reference proteome</keyword>